<gene>
    <name evidence="8" type="ORF">ACEWY4_009033</name>
</gene>
<evidence type="ECO:0000313" key="9">
    <source>
        <dbReference type="Proteomes" id="UP001591681"/>
    </source>
</evidence>
<feature type="compositionally biased region" description="Polar residues" evidence="6">
    <location>
        <begin position="95"/>
        <end position="118"/>
    </location>
</feature>
<evidence type="ECO:0000256" key="2">
    <source>
        <dbReference type="ARBA" id="ARBA00022729"/>
    </source>
</evidence>
<keyword evidence="9" id="KW-1185">Reference proteome</keyword>
<dbReference type="InterPro" id="IPR008663">
    <property type="entry name" value="LECT2"/>
</dbReference>
<comment type="caution">
    <text evidence="8">The sequence shown here is derived from an EMBL/GenBank/DDBJ whole genome shotgun (WGS) entry which is preliminary data.</text>
</comment>
<evidence type="ECO:0000256" key="5">
    <source>
        <dbReference type="ARBA" id="ARBA00024361"/>
    </source>
</evidence>
<feature type="signal peptide" evidence="7">
    <location>
        <begin position="1"/>
        <end position="19"/>
    </location>
</feature>
<evidence type="ECO:0000256" key="6">
    <source>
        <dbReference type="SAM" id="MobiDB-lite"/>
    </source>
</evidence>
<keyword evidence="3" id="KW-0862">Zinc</keyword>
<dbReference type="PANTHER" id="PTHR11329:SF0">
    <property type="entry name" value="LEUKOCYTE CELL-DERIVED CHEMOTAXIN-2"/>
    <property type="match status" value="1"/>
</dbReference>
<sequence>MLVKTSLLLCLFLLGLSLGVEKEREEEGKNRKGKEQKASVPIPNKARAGSASATARASARSGAERSSHKGQAKKAGSHTGSAAQERSKGQAKRVGNSTVAKTVGSKTVAKSQKKTTGPRSDAGCTAVGGICQRNTYVCQGRYLKEKCAGSPGRQCCMPAGAWDVLCAGHHHNRVRACDRFGCGAFNSASSGAVHKGVDIVCDDYGNINAPFTGTLAGPVGRRGPDGIQFDGVKLSNPAHCVKIFNIRPQRYMGAVSQGDTLGYLLPLQERFSGITSHLELQMCDLSDPTPFI</sequence>
<accession>A0ABD1K5B6</accession>
<keyword evidence="4" id="KW-1015">Disulfide bond</keyword>
<feature type="compositionally biased region" description="Basic and acidic residues" evidence="6">
    <location>
        <begin position="22"/>
        <end position="37"/>
    </location>
</feature>
<organism evidence="8 9">
    <name type="scientific">Coilia grayii</name>
    <name type="common">Gray's grenadier anchovy</name>
    <dbReference type="NCBI Taxonomy" id="363190"/>
    <lineage>
        <taxon>Eukaryota</taxon>
        <taxon>Metazoa</taxon>
        <taxon>Chordata</taxon>
        <taxon>Craniata</taxon>
        <taxon>Vertebrata</taxon>
        <taxon>Euteleostomi</taxon>
        <taxon>Actinopterygii</taxon>
        <taxon>Neopterygii</taxon>
        <taxon>Teleostei</taxon>
        <taxon>Clupei</taxon>
        <taxon>Clupeiformes</taxon>
        <taxon>Clupeoidei</taxon>
        <taxon>Engraulidae</taxon>
        <taxon>Coilinae</taxon>
        <taxon>Coilia</taxon>
    </lineage>
</organism>
<evidence type="ECO:0000256" key="1">
    <source>
        <dbReference type="ARBA" id="ARBA00022723"/>
    </source>
</evidence>
<dbReference type="Gene3D" id="2.70.70.10">
    <property type="entry name" value="Glucose Permease (Domain IIA)"/>
    <property type="match status" value="1"/>
</dbReference>
<evidence type="ECO:0000256" key="7">
    <source>
        <dbReference type="SAM" id="SignalP"/>
    </source>
</evidence>
<dbReference type="InterPro" id="IPR011055">
    <property type="entry name" value="Dup_hybrid_motif"/>
</dbReference>
<keyword evidence="2 7" id="KW-0732">Signal</keyword>
<dbReference type="AlphaFoldDB" id="A0ABD1K5B6"/>
<feature type="chain" id="PRO_5044777373" evidence="7">
    <location>
        <begin position="20"/>
        <end position="292"/>
    </location>
</feature>
<evidence type="ECO:0000256" key="4">
    <source>
        <dbReference type="ARBA" id="ARBA00023157"/>
    </source>
</evidence>
<evidence type="ECO:0000256" key="3">
    <source>
        <dbReference type="ARBA" id="ARBA00022833"/>
    </source>
</evidence>
<keyword evidence="1" id="KW-0479">Metal-binding</keyword>
<dbReference type="Proteomes" id="UP001591681">
    <property type="component" value="Unassembled WGS sequence"/>
</dbReference>
<protein>
    <submittedName>
        <fullName evidence="8">Uncharacterized protein</fullName>
    </submittedName>
</protein>
<feature type="compositionally biased region" description="Low complexity" evidence="6">
    <location>
        <begin position="46"/>
        <end position="61"/>
    </location>
</feature>
<proteinExistence type="inferred from homology"/>
<comment type="similarity">
    <text evidence="5">Belongs to the LECT2/MIM-1 family.</text>
</comment>
<dbReference type="GO" id="GO:0046872">
    <property type="term" value="F:metal ion binding"/>
    <property type="evidence" value="ECO:0007669"/>
    <property type="project" value="UniProtKB-KW"/>
</dbReference>
<name>A0ABD1K5B6_9TELE</name>
<dbReference type="PANTHER" id="PTHR11329">
    <property type="entry name" value="LEUKOCYTE CELL-DERIVED CHEMOTAXIN 2"/>
    <property type="match status" value="1"/>
</dbReference>
<feature type="region of interest" description="Disordered" evidence="6">
    <location>
        <begin position="22"/>
        <end position="122"/>
    </location>
</feature>
<dbReference type="EMBL" id="JBHFQA010000008">
    <property type="protein sequence ID" value="KAL2094314.1"/>
    <property type="molecule type" value="Genomic_DNA"/>
</dbReference>
<evidence type="ECO:0000313" key="8">
    <source>
        <dbReference type="EMBL" id="KAL2094314.1"/>
    </source>
</evidence>
<reference evidence="8 9" key="1">
    <citation type="submission" date="2024-09" db="EMBL/GenBank/DDBJ databases">
        <title>A chromosome-level genome assembly of Gray's grenadier anchovy, Coilia grayii.</title>
        <authorList>
            <person name="Fu Z."/>
        </authorList>
    </citation>
    <scope>NUCLEOTIDE SEQUENCE [LARGE SCALE GENOMIC DNA]</scope>
    <source>
        <strain evidence="8">G4</strain>
        <tissue evidence="8">Muscle</tissue>
    </source>
</reference>